<accession>W9QJ17</accession>
<dbReference type="KEGG" id="mnt:21385179"/>
<dbReference type="eggNOG" id="ENOG502SF9Q">
    <property type="taxonomic scope" value="Eukaryota"/>
</dbReference>
<organism evidence="2 3">
    <name type="scientific">Morus notabilis</name>
    <dbReference type="NCBI Taxonomy" id="981085"/>
    <lineage>
        <taxon>Eukaryota</taxon>
        <taxon>Viridiplantae</taxon>
        <taxon>Streptophyta</taxon>
        <taxon>Embryophyta</taxon>
        <taxon>Tracheophyta</taxon>
        <taxon>Spermatophyta</taxon>
        <taxon>Magnoliopsida</taxon>
        <taxon>eudicotyledons</taxon>
        <taxon>Gunneridae</taxon>
        <taxon>Pentapetalae</taxon>
        <taxon>rosids</taxon>
        <taxon>fabids</taxon>
        <taxon>Rosales</taxon>
        <taxon>Moraceae</taxon>
        <taxon>Moreae</taxon>
        <taxon>Morus</taxon>
    </lineage>
</organism>
<dbReference type="EMBL" id="KE343352">
    <property type="protein sequence ID" value="EXB24918.1"/>
    <property type="molecule type" value="Genomic_DNA"/>
</dbReference>
<reference evidence="3" key="1">
    <citation type="submission" date="2013-01" db="EMBL/GenBank/DDBJ databases">
        <title>Draft Genome Sequence of a Mulberry Tree, Morus notabilis C.K. Schneid.</title>
        <authorList>
            <person name="He N."/>
            <person name="Zhao S."/>
        </authorList>
    </citation>
    <scope>NUCLEOTIDE SEQUENCE</scope>
</reference>
<sequence length="129" mass="13661">MGGCASKPKELDVHRDSVPSEAPASPKKAEAQESVAQESKNEAPLVDVSEPKEEGENTTETKAADVEVVSAEAAEDVTAKPEEEEKPEASPETTEEDKVKVEAVDETQETPKEGQVEANKTEDSDAAPA</sequence>
<feature type="region of interest" description="Disordered" evidence="1">
    <location>
        <begin position="1"/>
        <end position="129"/>
    </location>
</feature>
<gene>
    <name evidence="2" type="ORF">L484_001581</name>
</gene>
<evidence type="ECO:0000313" key="3">
    <source>
        <dbReference type="Proteomes" id="UP000030645"/>
    </source>
</evidence>
<dbReference type="AlphaFoldDB" id="W9QJ17"/>
<feature type="compositionally biased region" description="Basic and acidic residues" evidence="1">
    <location>
        <begin position="77"/>
        <end position="89"/>
    </location>
</feature>
<keyword evidence="3" id="KW-1185">Reference proteome</keyword>
<protein>
    <submittedName>
        <fullName evidence="2">Uncharacterized protein</fullName>
    </submittedName>
</protein>
<dbReference type="OrthoDB" id="1933276at2759"/>
<feature type="compositionally biased region" description="Basic and acidic residues" evidence="1">
    <location>
        <begin position="96"/>
        <end position="123"/>
    </location>
</feature>
<evidence type="ECO:0000313" key="2">
    <source>
        <dbReference type="EMBL" id="EXB24918.1"/>
    </source>
</evidence>
<evidence type="ECO:0000256" key="1">
    <source>
        <dbReference type="SAM" id="MobiDB-lite"/>
    </source>
</evidence>
<dbReference type="Proteomes" id="UP000030645">
    <property type="component" value="Unassembled WGS sequence"/>
</dbReference>
<proteinExistence type="predicted"/>
<feature type="compositionally biased region" description="Basic and acidic residues" evidence="1">
    <location>
        <begin position="7"/>
        <end position="18"/>
    </location>
</feature>
<name>W9QJ17_9ROSA</name>